<dbReference type="PANTHER" id="PTHR45527:SF1">
    <property type="entry name" value="FATTY ACID SYNTHASE"/>
    <property type="match status" value="1"/>
</dbReference>
<dbReference type="RefSeq" id="WP_135526013.1">
    <property type="nucleotide sequence ID" value="NZ_SRLH01000003.1"/>
</dbReference>
<dbReference type="Pfam" id="PF00550">
    <property type="entry name" value="PP-binding"/>
    <property type="match status" value="1"/>
</dbReference>
<dbReference type="InterPro" id="IPR010071">
    <property type="entry name" value="AA_adenyl_dom"/>
</dbReference>
<dbReference type="Pfam" id="PF00501">
    <property type="entry name" value="AMP-binding"/>
    <property type="match status" value="1"/>
</dbReference>
<dbReference type="EMBL" id="SRLH01000003">
    <property type="protein sequence ID" value="TGD58753.1"/>
    <property type="molecule type" value="Genomic_DNA"/>
</dbReference>
<dbReference type="InterPro" id="IPR036736">
    <property type="entry name" value="ACP-like_sf"/>
</dbReference>
<dbReference type="PROSITE" id="PS50075">
    <property type="entry name" value="CARRIER"/>
    <property type="match status" value="1"/>
</dbReference>
<accession>A0A4Z0L898</accession>
<dbReference type="OrthoDB" id="4317020at2"/>
<dbReference type="PANTHER" id="PTHR45527">
    <property type="entry name" value="NONRIBOSOMAL PEPTIDE SYNTHETASE"/>
    <property type="match status" value="1"/>
</dbReference>
<dbReference type="InterPro" id="IPR009081">
    <property type="entry name" value="PP-bd_ACP"/>
</dbReference>
<dbReference type="PROSITE" id="PS00455">
    <property type="entry name" value="AMP_BINDING"/>
    <property type="match status" value="1"/>
</dbReference>
<feature type="domain" description="Carrier" evidence="4">
    <location>
        <begin position="767"/>
        <end position="842"/>
    </location>
</feature>
<sequence>MEKEISLKKARIEEFWHAFLSENPNSNSASFFGGTHLKNENTVTKRKIFLSTEDVKKAEGLCNGSDVLLYNFYCSALSILVSKYEENFSFLSPVNQFEGSRESKGLFVLKPLVESTQSFKEIFSSQKETLLKSIEYAFDLGTFEDSFLDFESFQKNEPFGLLVNSTNEEVPAIVKTVFDFDLKNESPYLEISIKGEMYDAGLLEVFGENFNVLFHEVLQNTYGAIATLAFRGSRENHILEEINQPKNDFPLDKNILELLQEQCARQKDKIAIVNGSKTITYTELDAQTNQLGRYIQDSFQTGKDMLFGMMLSRSVNMVKGILSVWKAGSAYVPMATNLSDEALLHIIENSNLKAVITDSTEVLEQLSRLSHNVAVIDLSTLLPMLGALSDTPVPVTVSSKDLAYVIYTSGSTGKPKGAMIEHFGMLNHIGAKIQEMGIHNNSIVAQNAPHTFDISVWQFFAPLVAGGTSVIYDDEVVLNVNQLVHKMAEDKITLLELVPSYLLEMLHELENEDNTIPLALDIIILNAETLTKAMVKRWLDLYPAVPIVNTYGATEVSDDISHYVMTEVPEYHSVPVMKAIIQNVEIHIVDEHKNRVPLGVKGEILLAGPCVGRGYFNDGKRTDEAFLKGPMEGITSLERIYKTGDSGRFLSDGTLEFLGRNDNQVKILGYRIELDAIENIASGLPQVKNAKAIAYTDQQIIALYYVADTEIDTAIFEEELLKALPSYMLPSAYVHMNSFPVTANGKIDKKRLPEITDKDLVKSEYTPPSNEIEEKLVTIWKEILNKEKIGIHDDFFALGGNSLMAMRVFNKVSNEFGIKVDFKSFFNKPTIGSLGLEILFLTEQESIKEENLFELDI</sequence>
<dbReference type="AlphaFoldDB" id="A0A4Z0L898"/>
<dbReference type="GO" id="GO:0043041">
    <property type="term" value="P:amino acid activation for nonribosomal peptide biosynthetic process"/>
    <property type="evidence" value="ECO:0007669"/>
    <property type="project" value="TreeGrafter"/>
</dbReference>
<evidence type="ECO:0000256" key="2">
    <source>
        <dbReference type="ARBA" id="ARBA00022450"/>
    </source>
</evidence>
<dbReference type="GO" id="GO:0005737">
    <property type="term" value="C:cytoplasm"/>
    <property type="evidence" value="ECO:0007669"/>
    <property type="project" value="TreeGrafter"/>
</dbReference>
<keyword evidence="6" id="KW-1185">Reference proteome</keyword>
<evidence type="ECO:0000313" key="5">
    <source>
        <dbReference type="EMBL" id="TGD58753.1"/>
    </source>
</evidence>
<dbReference type="InterPro" id="IPR020459">
    <property type="entry name" value="AMP-binding"/>
</dbReference>
<organism evidence="5 6">
    <name type="scientific">Flavobacterium humi</name>
    <dbReference type="NCBI Taxonomy" id="2562683"/>
    <lineage>
        <taxon>Bacteria</taxon>
        <taxon>Pseudomonadati</taxon>
        <taxon>Bacteroidota</taxon>
        <taxon>Flavobacteriia</taxon>
        <taxon>Flavobacteriales</taxon>
        <taxon>Flavobacteriaceae</taxon>
        <taxon>Flavobacterium</taxon>
    </lineage>
</organism>
<dbReference type="InterPro" id="IPR045851">
    <property type="entry name" value="AMP-bd_C_sf"/>
</dbReference>
<evidence type="ECO:0000259" key="4">
    <source>
        <dbReference type="PROSITE" id="PS50075"/>
    </source>
</evidence>
<dbReference type="SUPFAM" id="SSF47336">
    <property type="entry name" value="ACP-like"/>
    <property type="match status" value="1"/>
</dbReference>
<name>A0A4Z0L898_9FLAO</name>
<evidence type="ECO:0000256" key="1">
    <source>
        <dbReference type="ARBA" id="ARBA00001957"/>
    </source>
</evidence>
<keyword evidence="2" id="KW-0596">Phosphopantetheine</keyword>
<dbReference type="InterPro" id="IPR020845">
    <property type="entry name" value="AMP-binding_CS"/>
</dbReference>
<dbReference type="InterPro" id="IPR042099">
    <property type="entry name" value="ANL_N_sf"/>
</dbReference>
<evidence type="ECO:0000313" key="6">
    <source>
        <dbReference type="Proteomes" id="UP000297407"/>
    </source>
</evidence>
<proteinExistence type="predicted"/>
<dbReference type="CDD" id="cd05930">
    <property type="entry name" value="A_NRPS"/>
    <property type="match status" value="1"/>
</dbReference>
<dbReference type="NCBIfam" id="TIGR01733">
    <property type="entry name" value="AA-adenyl-dom"/>
    <property type="match status" value="1"/>
</dbReference>
<evidence type="ECO:0000256" key="3">
    <source>
        <dbReference type="ARBA" id="ARBA00022553"/>
    </source>
</evidence>
<dbReference type="FunFam" id="1.10.1200.10:FF:000005">
    <property type="entry name" value="Nonribosomal peptide synthetase 1"/>
    <property type="match status" value="1"/>
</dbReference>
<dbReference type="Gene3D" id="3.40.50.12780">
    <property type="entry name" value="N-terminal domain of ligase-like"/>
    <property type="match status" value="1"/>
</dbReference>
<gene>
    <name evidence="5" type="ORF">E4635_07505</name>
</gene>
<protein>
    <submittedName>
        <fullName evidence="5">Amino acid adenylation domain-containing protein</fullName>
    </submittedName>
</protein>
<dbReference type="SUPFAM" id="SSF56801">
    <property type="entry name" value="Acetyl-CoA synthetase-like"/>
    <property type="match status" value="1"/>
</dbReference>
<dbReference type="GO" id="GO:0044550">
    <property type="term" value="P:secondary metabolite biosynthetic process"/>
    <property type="evidence" value="ECO:0007669"/>
    <property type="project" value="TreeGrafter"/>
</dbReference>
<dbReference type="GO" id="GO:0031177">
    <property type="term" value="F:phosphopantetheine binding"/>
    <property type="evidence" value="ECO:0007669"/>
    <property type="project" value="TreeGrafter"/>
</dbReference>
<comment type="cofactor">
    <cofactor evidence="1">
        <name>pantetheine 4'-phosphate</name>
        <dbReference type="ChEBI" id="CHEBI:47942"/>
    </cofactor>
</comment>
<dbReference type="Gene3D" id="1.10.1200.10">
    <property type="entry name" value="ACP-like"/>
    <property type="match status" value="1"/>
</dbReference>
<dbReference type="PRINTS" id="PR00154">
    <property type="entry name" value="AMPBINDING"/>
</dbReference>
<dbReference type="Gene3D" id="3.30.300.30">
    <property type="match status" value="1"/>
</dbReference>
<comment type="caution">
    <text evidence="5">The sequence shown here is derived from an EMBL/GenBank/DDBJ whole genome shotgun (WGS) entry which is preliminary data.</text>
</comment>
<keyword evidence="3" id="KW-0597">Phosphoprotein</keyword>
<dbReference type="Proteomes" id="UP000297407">
    <property type="component" value="Unassembled WGS sequence"/>
</dbReference>
<dbReference type="InterPro" id="IPR000873">
    <property type="entry name" value="AMP-dep_synth/lig_dom"/>
</dbReference>
<reference evidence="5 6" key="1">
    <citation type="submission" date="2019-04" db="EMBL/GenBank/DDBJ databases">
        <title>Flavobacterium sp. strain DS2-A Genome sequencing and assembly.</title>
        <authorList>
            <person name="Kim I."/>
        </authorList>
    </citation>
    <scope>NUCLEOTIDE SEQUENCE [LARGE SCALE GENOMIC DNA]</scope>
    <source>
        <strain evidence="5 6">DS2-A</strain>
    </source>
</reference>